<dbReference type="InterPro" id="IPR023885">
    <property type="entry name" value="4Fe4S-binding_SPASM_dom"/>
</dbReference>
<keyword evidence="7" id="KW-1185">Reference proteome</keyword>
<dbReference type="GO" id="GO:0046872">
    <property type="term" value="F:metal ion binding"/>
    <property type="evidence" value="ECO:0007669"/>
    <property type="project" value="UniProtKB-KW"/>
</dbReference>
<name>A0A9W4R441_9GAMM</name>
<dbReference type="GO" id="GO:0016491">
    <property type="term" value="F:oxidoreductase activity"/>
    <property type="evidence" value="ECO:0007669"/>
    <property type="project" value="InterPro"/>
</dbReference>
<dbReference type="EMBL" id="CAMAPC010000033">
    <property type="protein sequence ID" value="CAH9067391.1"/>
    <property type="molecule type" value="Genomic_DNA"/>
</dbReference>
<keyword evidence="3" id="KW-0479">Metal-binding</keyword>
<dbReference type="Gene3D" id="3.20.20.70">
    <property type="entry name" value="Aldolase class I"/>
    <property type="match status" value="1"/>
</dbReference>
<evidence type="ECO:0000313" key="6">
    <source>
        <dbReference type="EMBL" id="CAH9067391.1"/>
    </source>
</evidence>
<keyword evidence="4" id="KW-0408">Iron</keyword>
<dbReference type="InterPro" id="IPR023867">
    <property type="entry name" value="Sulphatase_maturase_rSAM"/>
</dbReference>
<dbReference type="PANTHER" id="PTHR43273">
    <property type="entry name" value="ANAEROBIC SULFATASE-MATURATING ENZYME HOMOLOG ASLB-RELATED"/>
    <property type="match status" value="1"/>
</dbReference>
<evidence type="ECO:0000256" key="3">
    <source>
        <dbReference type="ARBA" id="ARBA00022723"/>
    </source>
</evidence>
<dbReference type="AlphaFoldDB" id="A0A9W4R441"/>
<dbReference type="SFLD" id="SFLDS00029">
    <property type="entry name" value="Radical_SAM"/>
    <property type="match status" value="1"/>
</dbReference>
<keyword evidence="2" id="KW-0949">S-adenosyl-L-methionine</keyword>
<dbReference type="RefSeq" id="WP_261627197.1">
    <property type="nucleotide sequence ID" value="NZ_CAMAPC010000033.1"/>
</dbReference>
<proteinExistence type="predicted"/>
<comment type="caution">
    <text evidence="6">The sequence shown here is derived from an EMBL/GenBank/DDBJ whole genome shotgun (WGS) entry which is preliminary data.</text>
</comment>
<protein>
    <recommendedName>
        <fullName evidence="8">Radical SAM protein</fullName>
    </recommendedName>
</protein>
<evidence type="ECO:0000256" key="4">
    <source>
        <dbReference type="ARBA" id="ARBA00023004"/>
    </source>
</evidence>
<reference evidence="6" key="1">
    <citation type="submission" date="2022-07" db="EMBL/GenBank/DDBJ databases">
        <authorList>
            <person name="Criscuolo A."/>
        </authorList>
    </citation>
    <scope>NUCLEOTIDE SEQUENCE</scope>
    <source>
        <strain evidence="6">CIP111854</strain>
    </source>
</reference>
<dbReference type="NCBIfam" id="TIGR04085">
    <property type="entry name" value="rSAM_more_4Fe4S"/>
    <property type="match status" value="1"/>
</dbReference>
<evidence type="ECO:0000313" key="7">
    <source>
        <dbReference type="Proteomes" id="UP001152467"/>
    </source>
</evidence>
<dbReference type="PANTHER" id="PTHR43273:SF8">
    <property type="entry name" value="RADICAL SAM DOMAIN PROTEIN"/>
    <property type="match status" value="1"/>
</dbReference>
<dbReference type="SFLD" id="SFLDG01067">
    <property type="entry name" value="SPASM/twitch_domain_containing"/>
    <property type="match status" value="1"/>
</dbReference>
<evidence type="ECO:0000256" key="5">
    <source>
        <dbReference type="ARBA" id="ARBA00023014"/>
    </source>
</evidence>
<dbReference type="SUPFAM" id="SSF102114">
    <property type="entry name" value="Radical SAM enzymes"/>
    <property type="match status" value="1"/>
</dbReference>
<evidence type="ECO:0008006" key="8">
    <source>
        <dbReference type="Google" id="ProtNLM"/>
    </source>
</evidence>
<dbReference type="InterPro" id="IPR013785">
    <property type="entry name" value="Aldolase_TIM"/>
</dbReference>
<sequence>MNTQQKSEFIHLLYAPTNFCNMGCQYCYLGTGTDEKSTLKNVVSTLEKAVNDFLAEGITPFNLSFHGGEATSIPKEILESLLDYSYQYYQKYGERIKSAGYPLNPVHIKTNLFNFDKLINVFEKYEVSISGSVDLPLKLHEKYRTDKRGRSTLTKITNNLKLLATYSHHKKISCVVTQEHFHHIDAFIQDIKYIHYDIGLDMTKFNIMFSFDSHKNKDKFGGGIIGTEMLTQDQQVQFYKILYKEFIGTELEEGLKKHWFKEFTPEFCCSAVNCGDKFFLLQNNGDVYACPRGQSSKEFYYGNLFNDSIQDILNNGWQTIETIENKLPADDDCFTCSYLPYCNQGCVFVREQTQLTKSYTCKLQKELYKADVERYPPYDAKYIKKYAAEYKYQNKIRSFKKDEISLEKKRFVTEELEHEDNSLSHLIEQDPVLQSIYSDSNFCLVLDEVDYQLCSNTLSNKTEVALLGDTSRVLLKVKQDIFSTNSTEEINNYLILMVTRNTMVKYGDEQRRKQEHLFDHHIYPNALKAKSEYEDGYFIYDITAILKLHSDLFIDNIRNNLFITTKKLREYHYDKQKKNAFYHIQAINLPFPFIEFYWQ</sequence>
<comment type="cofactor">
    <cofactor evidence="1">
        <name>[4Fe-4S] cluster</name>
        <dbReference type="ChEBI" id="CHEBI:49883"/>
    </cofactor>
</comment>
<dbReference type="InterPro" id="IPR058240">
    <property type="entry name" value="rSAM_sf"/>
</dbReference>
<evidence type="ECO:0000256" key="1">
    <source>
        <dbReference type="ARBA" id="ARBA00001966"/>
    </source>
</evidence>
<dbReference type="GO" id="GO:0051536">
    <property type="term" value="F:iron-sulfur cluster binding"/>
    <property type="evidence" value="ECO:0007669"/>
    <property type="project" value="UniProtKB-KW"/>
</dbReference>
<organism evidence="6 7">
    <name type="scientific">Pseudoalteromonas holothuriae</name>
    <dbReference type="NCBI Taxonomy" id="2963714"/>
    <lineage>
        <taxon>Bacteria</taxon>
        <taxon>Pseudomonadati</taxon>
        <taxon>Pseudomonadota</taxon>
        <taxon>Gammaproteobacteria</taxon>
        <taxon>Alteromonadales</taxon>
        <taxon>Pseudoalteromonadaceae</taxon>
        <taxon>Pseudoalteromonas</taxon>
    </lineage>
</organism>
<gene>
    <name evidence="6" type="ORF">PSECIP111854_04094</name>
</gene>
<dbReference type="Proteomes" id="UP001152467">
    <property type="component" value="Unassembled WGS sequence"/>
</dbReference>
<evidence type="ECO:0000256" key="2">
    <source>
        <dbReference type="ARBA" id="ARBA00022691"/>
    </source>
</evidence>
<dbReference type="InterPro" id="IPR007197">
    <property type="entry name" value="rSAM"/>
</dbReference>
<keyword evidence="5" id="KW-0411">Iron-sulfur</keyword>
<accession>A0A9W4R441</accession>